<comment type="subcellular location">
    <subcellularLocation>
        <location evidence="1 9">Cytoplasm</location>
    </subcellularLocation>
</comment>
<keyword evidence="3 9" id="KW-0963">Cytoplasm</keyword>
<evidence type="ECO:0000256" key="4">
    <source>
        <dbReference type="ARBA" id="ARBA00022516"/>
    </source>
</evidence>
<proteinExistence type="inferred from homology"/>
<evidence type="ECO:0000256" key="2">
    <source>
        <dbReference type="ARBA" id="ARBA00009174"/>
    </source>
</evidence>
<keyword evidence="4 9" id="KW-0444">Lipid biosynthesis</keyword>
<feature type="active site" evidence="9">
    <location>
        <position position="57"/>
    </location>
</feature>
<dbReference type="GO" id="GO:0019171">
    <property type="term" value="F:(3R)-hydroxyacyl-[acyl-carrier-protein] dehydratase activity"/>
    <property type="evidence" value="ECO:0007669"/>
    <property type="project" value="UniProtKB-EC"/>
</dbReference>
<dbReference type="Gene3D" id="3.10.129.10">
    <property type="entry name" value="Hotdog Thioesterase"/>
    <property type="match status" value="1"/>
</dbReference>
<dbReference type="PANTHER" id="PTHR30272">
    <property type="entry name" value="3-HYDROXYACYL-[ACYL-CARRIER-PROTEIN] DEHYDRATASE"/>
    <property type="match status" value="1"/>
</dbReference>
<dbReference type="AlphaFoldDB" id="A0A6L9MK50"/>
<dbReference type="InterPro" id="IPR010084">
    <property type="entry name" value="FabZ"/>
</dbReference>
<evidence type="ECO:0000256" key="6">
    <source>
        <dbReference type="ARBA" id="ARBA00023098"/>
    </source>
</evidence>
<evidence type="ECO:0000313" key="11">
    <source>
        <dbReference type="Proteomes" id="UP000476332"/>
    </source>
</evidence>
<dbReference type="GO" id="GO:0006633">
    <property type="term" value="P:fatty acid biosynthetic process"/>
    <property type="evidence" value="ECO:0007669"/>
    <property type="project" value="UniProtKB-UniRule"/>
</dbReference>
<keyword evidence="6 9" id="KW-0443">Lipid metabolism</keyword>
<sequence length="155" mass="16920">MNEAVSVLESIDIMAILELLPHRYPFLMVDRIIAIDGDRSAVGIKNVTANEPHFLGHFPGSPVMPGVLIIEGMAQTAGAICTRATGKGVPQLVYFMTIDNAKFRKPVVPGDRLEYHVAQTKKRGNIWKFDCVAKVDDVKVAEASVSAMLVARDQS</sequence>
<dbReference type="EC" id="4.2.1.59" evidence="9"/>
<keyword evidence="11" id="KW-1185">Reference proteome</keyword>
<dbReference type="Pfam" id="PF07977">
    <property type="entry name" value="FabA"/>
    <property type="match status" value="1"/>
</dbReference>
<dbReference type="GO" id="GO:0005737">
    <property type="term" value="C:cytoplasm"/>
    <property type="evidence" value="ECO:0007669"/>
    <property type="project" value="UniProtKB-SubCell"/>
</dbReference>
<dbReference type="RefSeq" id="WP_163044959.1">
    <property type="nucleotide sequence ID" value="NZ_JAAAMJ010000013.1"/>
</dbReference>
<reference evidence="10 11" key="1">
    <citation type="submission" date="2020-01" db="EMBL/GenBank/DDBJ databases">
        <title>Genomes of bacteria type strains.</title>
        <authorList>
            <person name="Chen J."/>
            <person name="Zhu S."/>
            <person name="Chen J."/>
        </authorList>
    </citation>
    <scope>NUCLEOTIDE SEQUENCE [LARGE SCALE GENOMIC DNA]</scope>
    <source>
        <strain evidence="10 11">KCTC 52919</strain>
    </source>
</reference>
<dbReference type="NCBIfam" id="NF000582">
    <property type="entry name" value="PRK00006.1"/>
    <property type="match status" value="1"/>
</dbReference>
<name>A0A6L9MK50_9HYPH</name>
<evidence type="ECO:0000256" key="1">
    <source>
        <dbReference type="ARBA" id="ARBA00004496"/>
    </source>
</evidence>
<comment type="caution">
    <text evidence="10">The sequence shown here is derived from an EMBL/GenBank/DDBJ whole genome shotgun (WGS) entry which is preliminary data.</text>
</comment>
<evidence type="ECO:0000256" key="9">
    <source>
        <dbReference type="HAMAP-Rule" id="MF_00406"/>
    </source>
</evidence>
<dbReference type="SUPFAM" id="SSF54637">
    <property type="entry name" value="Thioesterase/thiol ester dehydrase-isomerase"/>
    <property type="match status" value="1"/>
</dbReference>
<dbReference type="EMBL" id="JAAAMJ010000013">
    <property type="protein sequence ID" value="NDV88131.1"/>
    <property type="molecule type" value="Genomic_DNA"/>
</dbReference>
<comment type="catalytic activity">
    <reaction evidence="9">
        <text>a (3R)-hydroxyacyl-[ACP] = a (2E)-enoyl-[ACP] + H2O</text>
        <dbReference type="Rhea" id="RHEA:13097"/>
        <dbReference type="Rhea" id="RHEA-COMP:9925"/>
        <dbReference type="Rhea" id="RHEA-COMP:9945"/>
        <dbReference type="ChEBI" id="CHEBI:15377"/>
        <dbReference type="ChEBI" id="CHEBI:78784"/>
        <dbReference type="ChEBI" id="CHEBI:78827"/>
        <dbReference type="EC" id="4.2.1.59"/>
    </reaction>
</comment>
<dbReference type="FunFam" id="3.10.129.10:FF:000001">
    <property type="entry name" value="3-hydroxyacyl-[acyl-carrier-protein] dehydratase FabZ"/>
    <property type="match status" value="1"/>
</dbReference>
<gene>
    <name evidence="9 10" type="primary">fabZ</name>
    <name evidence="10" type="ORF">GTW51_15630</name>
</gene>
<comment type="function">
    <text evidence="8 9">Involved in unsaturated fatty acids biosynthesis. Catalyzes the dehydration of short chain beta-hydroxyacyl-ACPs and long chain saturated and unsaturated beta-hydroxyacyl-ACPs.</text>
</comment>
<dbReference type="GO" id="GO:0009245">
    <property type="term" value="P:lipid A biosynthetic process"/>
    <property type="evidence" value="ECO:0007669"/>
    <property type="project" value="UniProtKB-UniRule"/>
</dbReference>
<keyword evidence="7 9" id="KW-0456">Lyase</keyword>
<dbReference type="InterPro" id="IPR013114">
    <property type="entry name" value="FabA_FabZ"/>
</dbReference>
<dbReference type="Proteomes" id="UP000476332">
    <property type="component" value="Unassembled WGS sequence"/>
</dbReference>
<accession>A0A6L9MK50</accession>
<comment type="similarity">
    <text evidence="2 9">Belongs to the thioester dehydratase family. FabZ subfamily.</text>
</comment>
<dbReference type="HAMAP" id="MF_00406">
    <property type="entry name" value="FabZ"/>
    <property type="match status" value="1"/>
</dbReference>
<organism evidence="10 11">
    <name type="scientific">Aurantimonas aggregata</name>
    <dbReference type="NCBI Taxonomy" id="2047720"/>
    <lineage>
        <taxon>Bacteria</taxon>
        <taxon>Pseudomonadati</taxon>
        <taxon>Pseudomonadota</taxon>
        <taxon>Alphaproteobacteria</taxon>
        <taxon>Hyphomicrobiales</taxon>
        <taxon>Aurantimonadaceae</taxon>
        <taxon>Aurantimonas</taxon>
    </lineage>
</organism>
<evidence type="ECO:0000256" key="8">
    <source>
        <dbReference type="ARBA" id="ARBA00025049"/>
    </source>
</evidence>
<dbReference type="InterPro" id="IPR029069">
    <property type="entry name" value="HotDog_dom_sf"/>
</dbReference>
<evidence type="ECO:0000256" key="5">
    <source>
        <dbReference type="ARBA" id="ARBA00022556"/>
    </source>
</evidence>
<evidence type="ECO:0000256" key="3">
    <source>
        <dbReference type="ARBA" id="ARBA00022490"/>
    </source>
</evidence>
<protein>
    <recommendedName>
        <fullName evidence="9">3-hydroxyacyl-[acyl-carrier-protein] dehydratase FabZ</fullName>
        <ecNumber evidence="9">4.2.1.59</ecNumber>
    </recommendedName>
    <alternativeName>
        <fullName evidence="9">(3R)-hydroxymyristoyl-[acyl-carrier-protein] dehydratase</fullName>
        <shortName evidence="9">(3R)-hydroxymyristoyl-ACP dehydrase</shortName>
    </alternativeName>
    <alternativeName>
        <fullName evidence="9">Beta-hydroxyacyl-ACP dehydratase</fullName>
    </alternativeName>
</protein>
<evidence type="ECO:0000256" key="7">
    <source>
        <dbReference type="ARBA" id="ARBA00023239"/>
    </source>
</evidence>
<evidence type="ECO:0000313" key="10">
    <source>
        <dbReference type="EMBL" id="NDV88131.1"/>
    </source>
</evidence>
<dbReference type="PANTHER" id="PTHR30272:SF1">
    <property type="entry name" value="3-HYDROXYACYL-[ACYL-CARRIER-PROTEIN] DEHYDRATASE"/>
    <property type="match status" value="1"/>
</dbReference>
<keyword evidence="5 9" id="KW-0441">Lipid A biosynthesis</keyword>
<dbReference type="CDD" id="cd01288">
    <property type="entry name" value="FabZ"/>
    <property type="match status" value="1"/>
</dbReference>
<dbReference type="GO" id="GO:0016020">
    <property type="term" value="C:membrane"/>
    <property type="evidence" value="ECO:0007669"/>
    <property type="project" value="GOC"/>
</dbReference>
<dbReference type="NCBIfam" id="TIGR01750">
    <property type="entry name" value="fabZ"/>
    <property type="match status" value="1"/>
</dbReference>